<evidence type="ECO:0000313" key="2">
    <source>
        <dbReference type="EMBL" id="KAJ8413858.1"/>
    </source>
</evidence>
<name>A0AAD7T3W9_9TELE</name>
<accession>A0AAD7T3W9</accession>
<feature type="region of interest" description="Disordered" evidence="1">
    <location>
        <begin position="42"/>
        <end position="63"/>
    </location>
</feature>
<protein>
    <submittedName>
        <fullName evidence="2">Uncharacterized protein</fullName>
    </submittedName>
</protein>
<evidence type="ECO:0000256" key="1">
    <source>
        <dbReference type="SAM" id="MobiDB-lite"/>
    </source>
</evidence>
<proteinExistence type="predicted"/>
<gene>
    <name evidence="2" type="ORF">AAFF_G00064560</name>
</gene>
<dbReference type="EMBL" id="JAINUG010000014">
    <property type="protein sequence ID" value="KAJ8413858.1"/>
    <property type="molecule type" value="Genomic_DNA"/>
</dbReference>
<comment type="caution">
    <text evidence="2">The sequence shown here is derived from an EMBL/GenBank/DDBJ whole genome shotgun (WGS) entry which is preliminary data.</text>
</comment>
<dbReference type="Proteomes" id="UP001221898">
    <property type="component" value="Unassembled WGS sequence"/>
</dbReference>
<sequence>MDFPGDNGGPCDRTDCTEMQNVCSSGARLNLLPLLKGLPLPDAMSKEHKPQCPGRLRKPVSPLHSEREIPPFCVCRAEGGNSYEGKPAREWRCFRASVRETEVPLCLGGTGNHSAVPQMGRRPRAPTVFVRPNGHKAVFLPRGRDG</sequence>
<dbReference type="AlphaFoldDB" id="A0AAD7T3W9"/>
<keyword evidence="3" id="KW-1185">Reference proteome</keyword>
<reference evidence="2" key="1">
    <citation type="journal article" date="2023" name="Science">
        <title>Genome structures resolve the early diversification of teleost fishes.</title>
        <authorList>
            <person name="Parey E."/>
            <person name="Louis A."/>
            <person name="Montfort J."/>
            <person name="Bouchez O."/>
            <person name="Roques C."/>
            <person name="Iampietro C."/>
            <person name="Lluch J."/>
            <person name="Castinel A."/>
            <person name="Donnadieu C."/>
            <person name="Desvignes T."/>
            <person name="Floi Bucao C."/>
            <person name="Jouanno E."/>
            <person name="Wen M."/>
            <person name="Mejri S."/>
            <person name="Dirks R."/>
            <person name="Jansen H."/>
            <person name="Henkel C."/>
            <person name="Chen W.J."/>
            <person name="Zahm M."/>
            <person name="Cabau C."/>
            <person name="Klopp C."/>
            <person name="Thompson A.W."/>
            <person name="Robinson-Rechavi M."/>
            <person name="Braasch I."/>
            <person name="Lecointre G."/>
            <person name="Bobe J."/>
            <person name="Postlethwait J.H."/>
            <person name="Berthelot C."/>
            <person name="Roest Crollius H."/>
            <person name="Guiguen Y."/>
        </authorList>
    </citation>
    <scope>NUCLEOTIDE SEQUENCE</scope>
    <source>
        <strain evidence="2">NC1722</strain>
    </source>
</reference>
<evidence type="ECO:0000313" key="3">
    <source>
        <dbReference type="Proteomes" id="UP001221898"/>
    </source>
</evidence>
<organism evidence="2 3">
    <name type="scientific">Aldrovandia affinis</name>
    <dbReference type="NCBI Taxonomy" id="143900"/>
    <lineage>
        <taxon>Eukaryota</taxon>
        <taxon>Metazoa</taxon>
        <taxon>Chordata</taxon>
        <taxon>Craniata</taxon>
        <taxon>Vertebrata</taxon>
        <taxon>Euteleostomi</taxon>
        <taxon>Actinopterygii</taxon>
        <taxon>Neopterygii</taxon>
        <taxon>Teleostei</taxon>
        <taxon>Notacanthiformes</taxon>
        <taxon>Halosauridae</taxon>
        <taxon>Aldrovandia</taxon>
    </lineage>
</organism>